<keyword evidence="2" id="KW-1185">Reference proteome</keyword>
<sequence length="256" mass="27378">MDLAFWILAALFVPLFPLSWLFNRLVASLPAGIAQGLVVLVLPQVGIELLRLAPQGRLCPVGLRPWVMALATASALLYAVRALSARELGIWTRFVLCSGLATVWLAWAAGEPTPVLRLMALGWALPASVALYLTGVLVGRVGGAYMGLHGGLVAVMPRMTASLVFAVLALTVTPVFPAFFMLWRGLGSIPVAWIPFWLPLIFLWGWAAGRLFQDLLFGDYRGEPVADIGGMSVALIGFVFLASLVVSLVGGGASWH</sequence>
<accession>A0A1C2FZL8</accession>
<evidence type="ECO:0000313" key="2">
    <source>
        <dbReference type="Proteomes" id="UP000253250"/>
    </source>
</evidence>
<name>A0A1C2FZL8_9GAMM</name>
<dbReference type="RefSeq" id="WP_065971486.1">
    <property type="nucleotide sequence ID" value="NZ_CP080624.1"/>
</dbReference>
<organism evidence="1 2">
    <name type="scientific">Acidiferrobacter thiooxydans</name>
    <dbReference type="NCBI Taxonomy" id="163359"/>
    <lineage>
        <taxon>Bacteria</taxon>
        <taxon>Pseudomonadati</taxon>
        <taxon>Pseudomonadota</taxon>
        <taxon>Gammaproteobacteria</taxon>
        <taxon>Acidiferrobacterales</taxon>
        <taxon>Acidiferrobacteraceae</taxon>
        <taxon>Acidiferrobacter</taxon>
    </lineage>
</organism>
<gene>
    <name evidence="1" type="ORF">C4900_08580</name>
</gene>
<dbReference type="Proteomes" id="UP000253250">
    <property type="component" value="Unassembled WGS sequence"/>
</dbReference>
<dbReference type="EMBL" id="PSYR01000002">
    <property type="protein sequence ID" value="RCN55943.1"/>
    <property type="molecule type" value="Genomic_DNA"/>
</dbReference>
<comment type="caution">
    <text evidence="1">The sequence shown here is derived from an EMBL/GenBank/DDBJ whole genome shotgun (WGS) entry which is preliminary data.</text>
</comment>
<protein>
    <submittedName>
        <fullName evidence="1">Uncharacterized protein</fullName>
    </submittedName>
</protein>
<reference evidence="1 2" key="1">
    <citation type="submission" date="2018-02" db="EMBL/GenBank/DDBJ databases">
        <title>Insights into the biology of acidophilic members of the Acidiferrobacteraceae family derived from comparative genomic analyses.</title>
        <authorList>
            <person name="Issotta F."/>
            <person name="Thyssen C."/>
            <person name="Mena C."/>
            <person name="Moya A."/>
            <person name="Bellenberg S."/>
            <person name="Sproer C."/>
            <person name="Covarrubias P.C."/>
            <person name="Sand W."/>
            <person name="Quatrini R."/>
            <person name="Vera M."/>
        </authorList>
    </citation>
    <scope>NUCLEOTIDE SEQUENCE [LARGE SCALE GENOMIC DNA]</scope>
    <source>
        <strain evidence="2">m-1</strain>
    </source>
</reference>
<proteinExistence type="predicted"/>
<dbReference type="STRING" id="163359.A9R16_15275"/>
<evidence type="ECO:0000313" key="1">
    <source>
        <dbReference type="EMBL" id="RCN55943.1"/>
    </source>
</evidence>
<dbReference type="AlphaFoldDB" id="A0A1C2FZL8"/>
<dbReference type="OrthoDB" id="5765025at2"/>